<keyword evidence="9" id="KW-1185">Reference proteome</keyword>
<dbReference type="OrthoDB" id="9989144at2759"/>
<evidence type="ECO:0000313" key="9">
    <source>
        <dbReference type="Proteomes" id="UP000838763"/>
    </source>
</evidence>
<proteinExistence type="inferred from homology"/>
<dbReference type="GO" id="GO:0006696">
    <property type="term" value="P:ergosterol biosynthetic process"/>
    <property type="evidence" value="ECO:0007669"/>
    <property type="project" value="TreeGrafter"/>
</dbReference>
<dbReference type="EMBL" id="CALLCH030000021">
    <property type="protein sequence ID" value="CAI4220239.1"/>
    <property type="molecule type" value="Genomic_DNA"/>
</dbReference>
<sequence>MAPAPWESVPCHEQFFALITGANSGVGLGLGQRLIDEFLHQRPLSHHLILLPTTRSARKSRETVLALRRHLEHTARNSESLCARSGGDESYAWPQTFRRVHILSPQLDLTDLTNVYDFAAALVRGTVSNPPDEDGMADNLTDVRIPRLDAVVFNAGFGGWDGLDWFGLAKMVVREGISQAATWPDFKLSTPGGVEGTEKAGSREQIDEPVLGEVFCANVFGHYLLGHALMPLLARADGDVMSPGKIIWTRYRDLGRLRKLKRLTDILALTCSLPSVLPASRNYFRLPGADAPVEECYRPRVYLTHPGVLATTLFPLPSWLFLVYRLALVFIRFIGSPWHTVDGYPSAAAHVTIALESQDALDESHAERVKWGSACSRLGRAASKKTEVQGWGWEGEADSRSIDEPGFLSKKVGRWAHATETTEEDRVAFEEMGAQCWAAMEKLRAEWEDRLGLGAVGSQDAEDEDEDDEDDYDNVDDASSDE</sequence>
<dbReference type="Proteomes" id="UP000838763">
    <property type="component" value="Unassembled WGS sequence"/>
</dbReference>
<comment type="caution">
    <text evidence="8">The sequence shown here is derived from an EMBL/GenBank/DDBJ whole genome shotgun (WGS) entry which is preliminary data.</text>
</comment>
<feature type="compositionally biased region" description="Acidic residues" evidence="7">
    <location>
        <begin position="460"/>
        <end position="482"/>
    </location>
</feature>
<gene>
    <name evidence="8" type="ORF">PPNO1_LOCUS9779</name>
</gene>
<dbReference type="PANTHER" id="PTHR43647:SF1">
    <property type="entry name" value="3-KETO-STEROID REDUCTASE ERG27"/>
    <property type="match status" value="1"/>
</dbReference>
<reference evidence="8" key="1">
    <citation type="submission" date="2022-11" db="EMBL/GenBank/DDBJ databases">
        <authorList>
            <person name="Scott C."/>
            <person name="Bruce N."/>
        </authorList>
    </citation>
    <scope>NUCLEOTIDE SEQUENCE</scope>
</reference>
<organism evidence="8 9">
    <name type="scientific">Parascedosporium putredinis</name>
    <dbReference type="NCBI Taxonomy" id="1442378"/>
    <lineage>
        <taxon>Eukaryota</taxon>
        <taxon>Fungi</taxon>
        <taxon>Dikarya</taxon>
        <taxon>Ascomycota</taxon>
        <taxon>Pezizomycotina</taxon>
        <taxon>Sordariomycetes</taxon>
        <taxon>Hypocreomycetidae</taxon>
        <taxon>Microascales</taxon>
        <taxon>Microascaceae</taxon>
        <taxon>Parascedosporium</taxon>
    </lineage>
</organism>
<evidence type="ECO:0000256" key="2">
    <source>
        <dbReference type="ARBA" id="ARBA00022857"/>
    </source>
</evidence>
<dbReference type="GO" id="GO:0005789">
    <property type="term" value="C:endoplasmic reticulum membrane"/>
    <property type="evidence" value="ECO:0007669"/>
    <property type="project" value="TreeGrafter"/>
</dbReference>
<evidence type="ECO:0000313" key="8">
    <source>
        <dbReference type="EMBL" id="CAI4220239.1"/>
    </source>
</evidence>
<evidence type="ECO:0000256" key="7">
    <source>
        <dbReference type="SAM" id="MobiDB-lite"/>
    </source>
</evidence>
<name>A0A9P1ME90_9PEZI</name>
<dbReference type="InterPro" id="IPR036291">
    <property type="entry name" value="NAD(P)-bd_dom_sf"/>
</dbReference>
<evidence type="ECO:0000256" key="3">
    <source>
        <dbReference type="ARBA" id="ARBA00022955"/>
    </source>
</evidence>
<accession>A0A9P1ME90</accession>
<dbReference type="InterPro" id="IPR051593">
    <property type="entry name" value="Ergosterol_Biosynth_ERG27"/>
</dbReference>
<dbReference type="GO" id="GO:0005741">
    <property type="term" value="C:mitochondrial outer membrane"/>
    <property type="evidence" value="ECO:0007669"/>
    <property type="project" value="TreeGrafter"/>
</dbReference>
<dbReference type="PANTHER" id="PTHR43647">
    <property type="entry name" value="DEHYDROGENASE"/>
    <property type="match status" value="1"/>
</dbReference>
<keyword evidence="4" id="KW-0560">Oxidoreductase</keyword>
<keyword evidence="2" id="KW-0521">NADP</keyword>
<dbReference type="AlphaFoldDB" id="A0A9P1ME90"/>
<keyword evidence="5" id="KW-0443">Lipid metabolism</keyword>
<keyword evidence="1" id="KW-0444">Lipid biosynthesis</keyword>
<dbReference type="GO" id="GO:0005811">
    <property type="term" value="C:lipid droplet"/>
    <property type="evidence" value="ECO:0007669"/>
    <property type="project" value="TreeGrafter"/>
</dbReference>
<dbReference type="SUPFAM" id="SSF51735">
    <property type="entry name" value="NAD(P)-binding Rossmann-fold domains"/>
    <property type="match status" value="1"/>
</dbReference>
<feature type="region of interest" description="Disordered" evidence="7">
    <location>
        <begin position="454"/>
        <end position="482"/>
    </location>
</feature>
<comment type="similarity">
    <text evidence="6">Belongs to the short-chain dehydrogenases/reductases (SDR) family. ERG27 subfamily.</text>
</comment>
<evidence type="ECO:0008006" key="10">
    <source>
        <dbReference type="Google" id="ProtNLM"/>
    </source>
</evidence>
<evidence type="ECO:0000256" key="4">
    <source>
        <dbReference type="ARBA" id="ARBA00023002"/>
    </source>
</evidence>
<evidence type="ECO:0000256" key="5">
    <source>
        <dbReference type="ARBA" id="ARBA00023098"/>
    </source>
</evidence>
<evidence type="ECO:0000256" key="6">
    <source>
        <dbReference type="ARBA" id="ARBA00023593"/>
    </source>
</evidence>
<protein>
    <recommendedName>
        <fullName evidence="10">3-ketosteroid reductase</fullName>
    </recommendedName>
</protein>
<evidence type="ECO:0000256" key="1">
    <source>
        <dbReference type="ARBA" id="ARBA00022516"/>
    </source>
</evidence>
<dbReference type="GO" id="GO:0000253">
    <property type="term" value="F:3-beta-hydroxysteroid 3-dehydrogenase (NADP+) activity"/>
    <property type="evidence" value="ECO:0007669"/>
    <property type="project" value="TreeGrafter"/>
</dbReference>
<dbReference type="Gene3D" id="3.40.50.720">
    <property type="entry name" value="NAD(P)-binding Rossmann-like Domain"/>
    <property type="match status" value="1"/>
</dbReference>
<keyword evidence="3" id="KW-0752">Steroid biosynthesis</keyword>